<dbReference type="NCBIfam" id="TIGR02697">
    <property type="entry name" value="WPE_wolbac"/>
    <property type="match status" value="1"/>
</dbReference>
<sequence>MLLKWPLSQCLFSVIQVNSFLVIRVPRHWDPENFTLNECIRLSLYRYQCQLLG</sequence>
<accession>A0AAU7YN95</accession>
<dbReference type="AlphaFoldDB" id="A0AAU7YN95"/>
<reference evidence="1" key="1">
    <citation type="submission" date="2024-06" db="EMBL/GenBank/DDBJ databases">
        <title>Genome assembly of the Oeneis chryxus ivallda.</title>
        <authorList>
            <person name="MacDonald Z."/>
            <person name="Shaffer H.B."/>
            <person name="Gillespie T."/>
            <person name="Marimuthu M.P.A."/>
            <person name="Nguyen O."/>
            <person name="Fairbairn C.W."/>
            <person name="Seligmann W.E."/>
            <person name="Escalona M."/>
            <person name="Miller C."/>
            <person name="Toffelmier E."/>
        </authorList>
    </citation>
    <scope>NUCLEOTIDE SEQUENCE</scope>
    <source>
        <strain evidence="1">CCGP_102_HBS-TG_Oc004</strain>
    </source>
</reference>
<name>A0AAU7YN95_9RICK</name>
<gene>
    <name evidence="1" type="ORF">ABS861_06515</name>
</gene>
<protein>
    <submittedName>
        <fullName evidence="1">WPE palindromic element domain-containing protein</fullName>
    </submittedName>
</protein>
<proteinExistence type="predicted"/>
<dbReference type="InterPro" id="IPR014070">
    <property type="entry name" value="WPE_wolbac"/>
</dbReference>
<organism evidence="1">
    <name type="scientific">Wolbachia endosymbiont of Oeneis ivallda</name>
    <dbReference type="NCBI Taxonomy" id="3171168"/>
    <lineage>
        <taxon>Bacteria</taxon>
        <taxon>Pseudomonadati</taxon>
        <taxon>Pseudomonadota</taxon>
        <taxon>Alphaproteobacteria</taxon>
        <taxon>Rickettsiales</taxon>
        <taxon>Anaplasmataceae</taxon>
        <taxon>Wolbachieae</taxon>
        <taxon>Wolbachia</taxon>
    </lineage>
</organism>
<dbReference type="EMBL" id="CP158587">
    <property type="protein sequence ID" value="XCA35155.1"/>
    <property type="molecule type" value="Genomic_DNA"/>
</dbReference>
<evidence type="ECO:0000313" key="1">
    <source>
        <dbReference type="EMBL" id="XCA35155.1"/>
    </source>
</evidence>